<organism evidence="1">
    <name type="scientific">Arundo donax</name>
    <name type="common">Giant reed</name>
    <name type="synonym">Donax arundinaceus</name>
    <dbReference type="NCBI Taxonomy" id="35708"/>
    <lineage>
        <taxon>Eukaryota</taxon>
        <taxon>Viridiplantae</taxon>
        <taxon>Streptophyta</taxon>
        <taxon>Embryophyta</taxon>
        <taxon>Tracheophyta</taxon>
        <taxon>Spermatophyta</taxon>
        <taxon>Magnoliopsida</taxon>
        <taxon>Liliopsida</taxon>
        <taxon>Poales</taxon>
        <taxon>Poaceae</taxon>
        <taxon>PACMAD clade</taxon>
        <taxon>Arundinoideae</taxon>
        <taxon>Arundineae</taxon>
        <taxon>Arundo</taxon>
    </lineage>
</organism>
<reference evidence="1" key="1">
    <citation type="submission" date="2014-09" db="EMBL/GenBank/DDBJ databases">
        <authorList>
            <person name="Magalhaes I.L.F."/>
            <person name="Oliveira U."/>
            <person name="Santos F.R."/>
            <person name="Vidigal T.H.D.A."/>
            <person name="Brescovit A.D."/>
            <person name="Santos A.J."/>
        </authorList>
    </citation>
    <scope>NUCLEOTIDE SEQUENCE</scope>
    <source>
        <tissue evidence="1">Shoot tissue taken approximately 20 cm above the soil surface</tissue>
    </source>
</reference>
<proteinExistence type="predicted"/>
<sequence>MLMYACIQTCTSLFACFYLSFHGKECIILGYKSGP</sequence>
<accession>A0A0A8YPR1</accession>
<name>A0A0A8YPR1_ARUDO</name>
<protein>
    <submittedName>
        <fullName evidence="1">Uncharacterized protein</fullName>
    </submittedName>
</protein>
<dbReference type="AlphaFoldDB" id="A0A0A8YPR1"/>
<reference evidence="1" key="2">
    <citation type="journal article" date="2015" name="Data Brief">
        <title>Shoot transcriptome of the giant reed, Arundo donax.</title>
        <authorList>
            <person name="Barrero R.A."/>
            <person name="Guerrero F.D."/>
            <person name="Moolhuijzen P."/>
            <person name="Goolsby J.A."/>
            <person name="Tidwell J."/>
            <person name="Bellgard S.E."/>
            <person name="Bellgard M.I."/>
        </authorList>
    </citation>
    <scope>NUCLEOTIDE SEQUENCE</scope>
    <source>
        <tissue evidence="1">Shoot tissue taken approximately 20 cm above the soil surface</tissue>
    </source>
</reference>
<dbReference type="EMBL" id="GBRH01269186">
    <property type="protein sequence ID" value="JAD28709.1"/>
    <property type="molecule type" value="Transcribed_RNA"/>
</dbReference>
<evidence type="ECO:0000313" key="1">
    <source>
        <dbReference type="EMBL" id="JAD28709.1"/>
    </source>
</evidence>